<feature type="compositionally biased region" description="Low complexity" evidence="4">
    <location>
        <begin position="208"/>
        <end position="217"/>
    </location>
</feature>
<keyword evidence="3" id="KW-1015">Disulfide bond</keyword>
<dbReference type="PROSITE" id="PS50941">
    <property type="entry name" value="CHIT_BIND_I_2"/>
    <property type="match status" value="1"/>
</dbReference>
<keyword evidence="1 3" id="KW-0147">Chitin-binding</keyword>
<gene>
    <name evidence="8" type="ORF">PENNAL_c0133G05173</name>
</gene>
<dbReference type="PANTHER" id="PTHR47700">
    <property type="entry name" value="V CHITINASE, PUTATIVE (AFU_ORTHOLOGUE AFUA_6G13720)-RELATED"/>
    <property type="match status" value="1"/>
</dbReference>
<dbReference type="Proteomes" id="UP000191691">
    <property type="component" value="Unassembled WGS sequence"/>
</dbReference>
<dbReference type="InterPro" id="IPR036779">
    <property type="entry name" value="LysM_dom_sf"/>
</dbReference>
<name>A0A1V6X2U2_PENNA</name>
<dbReference type="STRING" id="60175.A0A1V6X2U2"/>
<feature type="disulfide bond" evidence="3">
    <location>
        <begin position="133"/>
        <end position="145"/>
    </location>
</feature>
<feature type="compositionally biased region" description="Low complexity" evidence="4">
    <location>
        <begin position="176"/>
        <end position="200"/>
    </location>
</feature>
<dbReference type="PANTHER" id="PTHR47700:SF2">
    <property type="entry name" value="CHITINASE"/>
    <property type="match status" value="1"/>
</dbReference>
<feature type="signal peptide" evidence="5">
    <location>
        <begin position="1"/>
        <end position="18"/>
    </location>
</feature>
<feature type="domain" description="LysM" evidence="7">
    <location>
        <begin position="47"/>
        <end position="95"/>
    </location>
</feature>
<reference evidence="9" key="1">
    <citation type="journal article" date="2017" name="Nat. Microbiol.">
        <title>Global analysis of biosynthetic gene clusters reveals vast potential of secondary metabolite production in Penicillium species.</title>
        <authorList>
            <person name="Nielsen J.C."/>
            <person name="Grijseels S."/>
            <person name="Prigent S."/>
            <person name="Ji B."/>
            <person name="Dainat J."/>
            <person name="Nielsen K.F."/>
            <person name="Frisvad J.C."/>
            <person name="Workman M."/>
            <person name="Nielsen J."/>
        </authorList>
    </citation>
    <scope>NUCLEOTIDE SEQUENCE [LARGE SCALE GENOMIC DNA]</scope>
    <source>
        <strain evidence="9">IBT 13039</strain>
    </source>
</reference>
<feature type="region of interest" description="Disordered" evidence="4">
    <location>
        <begin position="167"/>
        <end position="219"/>
    </location>
</feature>
<evidence type="ECO:0000256" key="3">
    <source>
        <dbReference type="PROSITE-ProRule" id="PRU00261"/>
    </source>
</evidence>
<feature type="chain" id="PRO_5012483821" description="LysM domain-containing protein" evidence="5">
    <location>
        <begin position="19"/>
        <end position="377"/>
    </location>
</feature>
<feature type="domain" description="Chitin-binding type-1" evidence="6">
    <location>
        <begin position="108"/>
        <end position="162"/>
    </location>
</feature>
<evidence type="ECO:0000256" key="2">
    <source>
        <dbReference type="ARBA" id="ARBA00023026"/>
    </source>
</evidence>
<comment type="caution">
    <text evidence="8">The sequence shown here is derived from an EMBL/GenBank/DDBJ whole genome shotgun (WGS) entry which is preliminary data.</text>
</comment>
<dbReference type="InterPro" id="IPR001002">
    <property type="entry name" value="Chitin-bd_1"/>
</dbReference>
<evidence type="ECO:0000313" key="8">
    <source>
        <dbReference type="EMBL" id="OQE69467.1"/>
    </source>
</evidence>
<dbReference type="GO" id="GO:0008061">
    <property type="term" value="F:chitin binding"/>
    <property type="evidence" value="ECO:0007669"/>
    <property type="project" value="UniProtKB-UniRule"/>
</dbReference>
<accession>A0A1V6X2U2</accession>
<evidence type="ECO:0000259" key="6">
    <source>
        <dbReference type="PROSITE" id="PS50941"/>
    </source>
</evidence>
<keyword evidence="9" id="KW-1185">Reference proteome</keyword>
<dbReference type="CDD" id="cd00035">
    <property type="entry name" value="ChtBD1"/>
    <property type="match status" value="1"/>
</dbReference>
<feature type="disulfide bond" evidence="3">
    <location>
        <begin position="138"/>
        <end position="152"/>
    </location>
</feature>
<dbReference type="OMA" id="WGTCASS"/>
<feature type="disulfide bond" evidence="3">
    <location>
        <begin position="156"/>
        <end position="160"/>
    </location>
</feature>
<dbReference type="SMART" id="SM00257">
    <property type="entry name" value="LysM"/>
    <property type="match status" value="1"/>
</dbReference>
<evidence type="ECO:0008006" key="10">
    <source>
        <dbReference type="Google" id="ProtNLM"/>
    </source>
</evidence>
<dbReference type="InterPro" id="IPR036861">
    <property type="entry name" value="Endochitinase-like_sf"/>
</dbReference>
<keyword evidence="2" id="KW-0843">Virulence</keyword>
<proteinExistence type="predicted"/>
<sequence>MNFIHVLLSLLFAHIATAQSGHGIGNSHSHSANKGGALAPGGDGVCYTYTVQRGETCAKLAERHKITTSDIETWNAGSWDWSGCENVKQGDFVCLSSGALPMPVALPQATCGPQVPGTRRPGNYADLASLNPCPKDQCCARSGKCGTSSAFCYSNCLSNCGTKTRQKNVTTKSAPSEATTSKTSTLKTTTAPKPTSSKTTTTRKTKKTTTSETSSTTEKADMVTLTSIKMVPPPSKTTTSVAPTATWQITIYEDDNCEGDYFSIQGHEDQNTGNCIILAEDTNTKISDSTTSCRWWSDGGLDWHTCASSKVSSPKSFFITSGKCMVYSGKKCRDEDWIGETYPPLKGCQDHKSGYMSPRNKAWGALQCFEYVSDNVY</sequence>
<dbReference type="Pfam" id="PF01476">
    <property type="entry name" value="LysM"/>
    <property type="match status" value="1"/>
</dbReference>
<dbReference type="InterPro" id="IPR057277">
    <property type="entry name" value="LysM_C"/>
</dbReference>
<dbReference type="Gene3D" id="3.10.350.10">
    <property type="entry name" value="LysM domain"/>
    <property type="match status" value="1"/>
</dbReference>
<dbReference type="SUPFAM" id="SSF57016">
    <property type="entry name" value="Plant lectins/antimicrobial peptides"/>
    <property type="match status" value="1"/>
</dbReference>
<evidence type="ECO:0000313" key="9">
    <source>
        <dbReference type="Proteomes" id="UP000191691"/>
    </source>
</evidence>
<protein>
    <recommendedName>
        <fullName evidence="10">LysM domain-containing protein</fullName>
    </recommendedName>
</protein>
<dbReference type="PROSITE" id="PS51782">
    <property type="entry name" value="LYSM"/>
    <property type="match status" value="1"/>
</dbReference>
<dbReference type="SUPFAM" id="SSF54106">
    <property type="entry name" value="LysM domain"/>
    <property type="match status" value="1"/>
</dbReference>
<dbReference type="Pfam" id="PF25139">
    <property type="entry name" value="LysM14_C"/>
    <property type="match status" value="1"/>
</dbReference>
<dbReference type="InterPro" id="IPR018392">
    <property type="entry name" value="LysM"/>
</dbReference>
<comment type="caution">
    <text evidence="3">Lacks conserved residue(s) required for the propagation of feature annotation.</text>
</comment>
<keyword evidence="5" id="KW-0732">Signal</keyword>
<organism evidence="8 9">
    <name type="scientific">Penicillium nalgiovense</name>
    <dbReference type="NCBI Taxonomy" id="60175"/>
    <lineage>
        <taxon>Eukaryota</taxon>
        <taxon>Fungi</taxon>
        <taxon>Dikarya</taxon>
        <taxon>Ascomycota</taxon>
        <taxon>Pezizomycotina</taxon>
        <taxon>Eurotiomycetes</taxon>
        <taxon>Eurotiomycetidae</taxon>
        <taxon>Eurotiales</taxon>
        <taxon>Aspergillaceae</taxon>
        <taxon>Penicillium</taxon>
    </lineage>
</organism>
<dbReference type="InterPro" id="IPR053214">
    <property type="entry name" value="LysM12-like"/>
</dbReference>
<dbReference type="Gene3D" id="3.30.60.10">
    <property type="entry name" value="Endochitinase-like"/>
    <property type="match status" value="1"/>
</dbReference>
<dbReference type="AlphaFoldDB" id="A0A1V6X2U2"/>
<dbReference type="EMBL" id="MOOB01000133">
    <property type="protein sequence ID" value="OQE69467.1"/>
    <property type="molecule type" value="Genomic_DNA"/>
</dbReference>
<evidence type="ECO:0000256" key="5">
    <source>
        <dbReference type="SAM" id="SignalP"/>
    </source>
</evidence>
<dbReference type="CDD" id="cd00118">
    <property type="entry name" value="LysM"/>
    <property type="match status" value="1"/>
</dbReference>
<evidence type="ECO:0000259" key="7">
    <source>
        <dbReference type="PROSITE" id="PS51782"/>
    </source>
</evidence>
<evidence type="ECO:0000256" key="4">
    <source>
        <dbReference type="SAM" id="MobiDB-lite"/>
    </source>
</evidence>
<evidence type="ECO:0000256" key="1">
    <source>
        <dbReference type="ARBA" id="ARBA00022669"/>
    </source>
</evidence>